<evidence type="ECO:0000256" key="6">
    <source>
        <dbReference type="SAM" id="Phobius"/>
    </source>
</evidence>
<gene>
    <name evidence="7" type="ORF">Pla163_35620</name>
</gene>
<evidence type="ECO:0000313" key="7">
    <source>
        <dbReference type="EMBL" id="QDU86411.1"/>
    </source>
</evidence>
<evidence type="ECO:0008006" key="9">
    <source>
        <dbReference type="Google" id="ProtNLM"/>
    </source>
</evidence>
<keyword evidence="8" id="KW-1185">Reference proteome</keyword>
<accession>A0A518D4K7</accession>
<evidence type="ECO:0000256" key="2">
    <source>
        <dbReference type="ARBA" id="ARBA00009694"/>
    </source>
</evidence>
<keyword evidence="4 6" id="KW-1133">Transmembrane helix</keyword>
<proteinExistence type="inferred from homology"/>
<sequence length="160" mass="16037">MGQDAGRSSPSLPPVSRSLTILVAALLAGVGVALGALGAHGLEDRFVDGGQAWWETGVRYQMWHALALLAVAAIASRPGVVVPLAFVLGTAGFSGSLYAMALGSSWSGWGPITPLGGTFYLVGWLALIVRAARGEFATSSAAAAVGGAKGQGRGDSGGEE</sequence>
<dbReference type="GO" id="GO:0016020">
    <property type="term" value="C:membrane"/>
    <property type="evidence" value="ECO:0007669"/>
    <property type="project" value="UniProtKB-SubCell"/>
</dbReference>
<dbReference type="PANTHER" id="PTHR43461:SF1">
    <property type="entry name" value="TRANSMEMBRANE PROTEIN 256"/>
    <property type="match status" value="1"/>
</dbReference>
<feature type="transmembrane region" description="Helical" evidence="6">
    <location>
        <begin position="20"/>
        <end position="42"/>
    </location>
</feature>
<dbReference type="InterPro" id="IPR006696">
    <property type="entry name" value="DUF423"/>
</dbReference>
<feature type="transmembrane region" description="Helical" evidence="6">
    <location>
        <begin position="108"/>
        <end position="129"/>
    </location>
</feature>
<evidence type="ECO:0000256" key="5">
    <source>
        <dbReference type="ARBA" id="ARBA00023136"/>
    </source>
</evidence>
<evidence type="ECO:0000256" key="4">
    <source>
        <dbReference type="ARBA" id="ARBA00022989"/>
    </source>
</evidence>
<dbReference type="Proteomes" id="UP000319342">
    <property type="component" value="Chromosome"/>
</dbReference>
<protein>
    <recommendedName>
        <fullName evidence="9">DUF423 domain-containing protein</fullName>
    </recommendedName>
</protein>
<feature type="transmembrane region" description="Helical" evidence="6">
    <location>
        <begin position="63"/>
        <end position="88"/>
    </location>
</feature>
<organism evidence="7 8">
    <name type="scientific">Rohdeia mirabilis</name>
    <dbReference type="NCBI Taxonomy" id="2528008"/>
    <lineage>
        <taxon>Bacteria</taxon>
        <taxon>Pseudomonadati</taxon>
        <taxon>Planctomycetota</taxon>
        <taxon>Planctomycetia</taxon>
        <taxon>Planctomycetia incertae sedis</taxon>
        <taxon>Rohdeia</taxon>
    </lineage>
</organism>
<evidence type="ECO:0000313" key="8">
    <source>
        <dbReference type="Proteomes" id="UP000319342"/>
    </source>
</evidence>
<dbReference type="Pfam" id="PF04241">
    <property type="entry name" value="DUF423"/>
    <property type="match status" value="1"/>
</dbReference>
<comment type="subcellular location">
    <subcellularLocation>
        <location evidence="1">Membrane</location>
        <topology evidence="1">Multi-pass membrane protein</topology>
    </subcellularLocation>
</comment>
<comment type="similarity">
    <text evidence="2">Belongs to the UPF0382 family.</text>
</comment>
<evidence type="ECO:0000256" key="1">
    <source>
        <dbReference type="ARBA" id="ARBA00004141"/>
    </source>
</evidence>
<dbReference type="EMBL" id="CP036290">
    <property type="protein sequence ID" value="QDU86411.1"/>
    <property type="molecule type" value="Genomic_DNA"/>
</dbReference>
<dbReference type="AlphaFoldDB" id="A0A518D4K7"/>
<reference evidence="7 8" key="1">
    <citation type="submission" date="2019-02" db="EMBL/GenBank/DDBJ databases">
        <title>Deep-cultivation of Planctomycetes and their phenomic and genomic characterization uncovers novel biology.</title>
        <authorList>
            <person name="Wiegand S."/>
            <person name="Jogler M."/>
            <person name="Boedeker C."/>
            <person name="Pinto D."/>
            <person name="Vollmers J."/>
            <person name="Rivas-Marin E."/>
            <person name="Kohn T."/>
            <person name="Peeters S.H."/>
            <person name="Heuer A."/>
            <person name="Rast P."/>
            <person name="Oberbeckmann S."/>
            <person name="Bunk B."/>
            <person name="Jeske O."/>
            <person name="Meyerdierks A."/>
            <person name="Storesund J.E."/>
            <person name="Kallscheuer N."/>
            <person name="Luecker S."/>
            <person name="Lage O.M."/>
            <person name="Pohl T."/>
            <person name="Merkel B.J."/>
            <person name="Hornburger P."/>
            <person name="Mueller R.-W."/>
            <person name="Bruemmer F."/>
            <person name="Labrenz M."/>
            <person name="Spormann A.M."/>
            <person name="Op den Camp H."/>
            <person name="Overmann J."/>
            <person name="Amann R."/>
            <person name="Jetten M.S.M."/>
            <person name="Mascher T."/>
            <person name="Medema M.H."/>
            <person name="Devos D.P."/>
            <person name="Kaster A.-K."/>
            <person name="Ovreas L."/>
            <person name="Rohde M."/>
            <person name="Galperin M.Y."/>
            <person name="Jogler C."/>
        </authorList>
    </citation>
    <scope>NUCLEOTIDE SEQUENCE [LARGE SCALE GENOMIC DNA]</scope>
    <source>
        <strain evidence="7 8">Pla163</strain>
    </source>
</reference>
<keyword evidence="5 6" id="KW-0472">Membrane</keyword>
<dbReference type="PANTHER" id="PTHR43461">
    <property type="entry name" value="TRANSMEMBRANE PROTEIN 256"/>
    <property type="match status" value="1"/>
</dbReference>
<evidence type="ECO:0000256" key="3">
    <source>
        <dbReference type="ARBA" id="ARBA00022692"/>
    </source>
</evidence>
<dbReference type="OrthoDB" id="9802121at2"/>
<name>A0A518D4K7_9BACT</name>
<keyword evidence="3 6" id="KW-0812">Transmembrane</keyword>